<dbReference type="EMBL" id="MK072512">
    <property type="protein sequence ID" value="AYV86678.1"/>
    <property type="molecule type" value="Genomic_DNA"/>
</dbReference>
<proteinExistence type="predicted"/>
<accession>A0A3G5AHQ3</accession>
<organism evidence="1">
    <name type="scientific">Sylvanvirus sp</name>
    <dbReference type="NCBI Taxonomy" id="2487774"/>
    <lineage>
        <taxon>Viruses</taxon>
    </lineage>
</organism>
<protein>
    <submittedName>
        <fullName evidence="1">Uncharacterized protein</fullName>
    </submittedName>
</protein>
<sequence length="251" mass="28787">MNIDIPMSNLSISNSSFYSSSNYITVNPRVCADTKCSTEFLHLEFKTGRQEEVDATEKAFQSIVDTTDAAIQKLVRQHENFQSIPIPVGILFGRASTSWGKSFIALPSFKNAKRFLHIYHSKNIFDENKSTITFYVLPPSVHILARQPGFDACQDTRHTHVFLEDGQIQDRPVTRRNLETGSLENITIPSEFKQRYSDVMYNMSIKKFLIHDFGDKEEKKLASLQISEIESQFVLSIITFHFRFAILSYVN</sequence>
<gene>
    <name evidence="1" type="ORF">Sylvanvirus6_19</name>
</gene>
<evidence type="ECO:0000313" key="1">
    <source>
        <dbReference type="EMBL" id="AYV86678.1"/>
    </source>
</evidence>
<name>A0A3G5AHQ3_9VIRU</name>
<reference evidence="1" key="1">
    <citation type="submission" date="2018-10" db="EMBL/GenBank/DDBJ databases">
        <title>Hidden diversity of soil giant viruses.</title>
        <authorList>
            <person name="Schulz F."/>
            <person name="Alteio L."/>
            <person name="Goudeau D."/>
            <person name="Ryan E.M."/>
            <person name="Malmstrom R.R."/>
            <person name="Blanchard J."/>
            <person name="Woyke T."/>
        </authorList>
    </citation>
    <scope>NUCLEOTIDE SEQUENCE</scope>
    <source>
        <strain evidence="1">SYV1</strain>
    </source>
</reference>